<dbReference type="EMBL" id="ML179352">
    <property type="protein sequence ID" value="THU89936.1"/>
    <property type="molecule type" value="Genomic_DNA"/>
</dbReference>
<protein>
    <submittedName>
        <fullName evidence="2">Uncharacterized protein</fullName>
    </submittedName>
</protein>
<dbReference type="Proteomes" id="UP000297245">
    <property type="component" value="Unassembled WGS sequence"/>
</dbReference>
<reference evidence="2 3" key="1">
    <citation type="journal article" date="2019" name="Nat. Ecol. Evol.">
        <title>Megaphylogeny resolves global patterns of mushroom evolution.</title>
        <authorList>
            <person name="Varga T."/>
            <person name="Krizsan K."/>
            <person name="Foldi C."/>
            <person name="Dima B."/>
            <person name="Sanchez-Garcia M."/>
            <person name="Sanchez-Ramirez S."/>
            <person name="Szollosi G.J."/>
            <person name="Szarkandi J.G."/>
            <person name="Papp V."/>
            <person name="Albert L."/>
            <person name="Andreopoulos W."/>
            <person name="Angelini C."/>
            <person name="Antonin V."/>
            <person name="Barry K.W."/>
            <person name="Bougher N.L."/>
            <person name="Buchanan P."/>
            <person name="Buyck B."/>
            <person name="Bense V."/>
            <person name="Catcheside P."/>
            <person name="Chovatia M."/>
            <person name="Cooper J."/>
            <person name="Damon W."/>
            <person name="Desjardin D."/>
            <person name="Finy P."/>
            <person name="Geml J."/>
            <person name="Haridas S."/>
            <person name="Hughes K."/>
            <person name="Justo A."/>
            <person name="Karasinski D."/>
            <person name="Kautmanova I."/>
            <person name="Kiss B."/>
            <person name="Kocsube S."/>
            <person name="Kotiranta H."/>
            <person name="LaButti K.M."/>
            <person name="Lechner B.E."/>
            <person name="Liimatainen K."/>
            <person name="Lipzen A."/>
            <person name="Lukacs Z."/>
            <person name="Mihaltcheva S."/>
            <person name="Morgado L.N."/>
            <person name="Niskanen T."/>
            <person name="Noordeloos M.E."/>
            <person name="Ohm R.A."/>
            <person name="Ortiz-Santana B."/>
            <person name="Ovrebo C."/>
            <person name="Racz N."/>
            <person name="Riley R."/>
            <person name="Savchenko A."/>
            <person name="Shiryaev A."/>
            <person name="Soop K."/>
            <person name="Spirin V."/>
            <person name="Szebenyi C."/>
            <person name="Tomsovsky M."/>
            <person name="Tulloss R.E."/>
            <person name="Uehling J."/>
            <person name="Grigoriev I.V."/>
            <person name="Vagvolgyi C."/>
            <person name="Papp T."/>
            <person name="Martin F.M."/>
            <person name="Miettinen O."/>
            <person name="Hibbett D.S."/>
            <person name="Nagy L.G."/>
        </authorList>
    </citation>
    <scope>NUCLEOTIDE SEQUENCE [LARGE SCALE GENOMIC DNA]</scope>
    <source>
        <strain evidence="2 3">CBS 962.96</strain>
    </source>
</reference>
<keyword evidence="3" id="KW-1185">Reference proteome</keyword>
<feature type="chain" id="PRO_5020863169" evidence="1">
    <location>
        <begin position="23"/>
        <end position="50"/>
    </location>
</feature>
<dbReference type="AlphaFoldDB" id="A0A4S8LL07"/>
<evidence type="ECO:0000256" key="1">
    <source>
        <dbReference type="SAM" id="SignalP"/>
    </source>
</evidence>
<evidence type="ECO:0000313" key="2">
    <source>
        <dbReference type="EMBL" id="THU89936.1"/>
    </source>
</evidence>
<keyword evidence="1" id="KW-0732">Signal</keyword>
<organism evidence="2 3">
    <name type="scientific">Dendrothele bispora (strain CBS 962.96)</name>
    <dbReference type="NCBI Taxonomy" id="1314807"/>
    <lineage>
        <taxon>Eukaryota</taxon>
        <taxon>Fungi</taxon>
        <taxon>Dikarya</taxon>
        <taxon>Basidiomycota</taxon>
        <taxon>Agaricomycotina</taxon>
        <taxon>Agaricomycetes</taxon>
        <taxon>Agaricomycetidae</taxon>
        <taxon>Agaricales</taxon>
        <taxon>Agaricales incertae sedis</taxon>
        <taxon>Dendrothele</taxon>
    </lineage>
</organism>
<evidence type="ECO:0000313" key="3">
    <source>
        <dbReference type="Proteomes" id="UP000297245"/>
    </source>
</evidence>
<accession>A0A4S8LL07</accession>
<proteinExistence type="predicted"/>
<gene>
    <name evidence="2" type="ORF">K435DRAFT_968885</name>
</gene>
<name>A0A4S8LL07_DENBC</name>
<sequence length="50" mass="5154">MKSPAIYSLILLVLSAFLNANATIIPSDAIEAKALAEGPQPAEALRSSDA</sequence>
<feature type="signal peptide" evidence="1">
    <location>
        <begin position="1"/>
        <end position="22"/>
    </location>
</feature>